<evidence type="ECO:0000256" key="10">
    <source>
        <dbReference type="SAM" id="Phobius"/>
    </source>
</evidence>
<keyword evidence="8 10" id="KW-0472">Membrane</keyword>
<dbReference type="CDD" id="cd14476">
    <property type="entry name" value="SPX_PHO1_like"/>
    <property type="match status" value="1"/>
</dbReference>
<feature type="domain" description="SPX" evidence="12">
    <location>
        <begin position="1"/>
        <end position="281"/>
    </location>
</feature>
<dbReference type="GO" id="GO:0000822">
    <property type="term" value="F:inositol hexakisphosphate binding"/>
    <property type="evidence" value="ECO:0007669"/>
    <property type="project" value="TreeGrafter"/>
</dbReference>
<keyword evidence="7 10" id="KW-1133">Transmembrane helix</keyword>
<dbReference type="GO" id="GO:0006817">
    <property type="term" value="P:phosphate ion transport"/>
    <property type="evidence" value="ECO:0007669"/>
    <property type="project" value="UniProtKB-KW"/>
</dbReference>
<dbReference type="PROSITE" id="PS51380">
    <property type="entry name" value="EXS"/>
    <property type="match status" value="1"/>
</dbReference>
<gene>
    <name evidence="13" type="ORF">OSB04_027269</name>
</gene>
<protein>
    <submittedName>
        <fullName evidence="13">Uncharacterized protein</fullName>
    </submittedName>
</protein>
<dbReference type="PANTHER" id="PTHR10783:SF111">
    <property type="entry name" value="EXS-RELATED"/>
    <property type="match status" value="1"/>
</dbReference>
<keyword evidence="4" id="KW-1003">Cell membrane</keyword>
<accession>A0AA38SEB1</accession>
<evidence type="ECO:0000256" key="6">
    <source>
        <dbReference type="ARBA" id="ARBA00022692"/>
    </source>
</evidence>
<reference evidence="13" key="1">
    <citation type="submission" date="2023-03" db="EMBL/GenBank/DDBJ databases">
        <title>Chromosome-scale reference genome and RAD-based genetic map of yellow starthistle (Centaurea solstitialis) reveal putative structural variation and QTLs associated with invader traits.</title>
        <authorList>
            <person name="Reatini B."/>
            <person name="Cang F.A."/>
            <person name="Jiang Q."/>
            <person name="Mckibben M.T.W."/>
            <person name="Barker M.S."/>
            <person name="Rieseberg L.H."/>
            <person name="Dlugosch K.M."/>
        </authorList>
    </citation>
    <scope>NUCLEOTIDE SEQUENCE</scope>
    <source>
        <strain evidence="13">CAN-66</strain>
        <tissue evidence="13">Leaf</tissue>
    </source>
</reference>
<evidence type="ECO:0000256" key="7">
    <source>
        <dbReference type="ARBA" id="ARBA00022989"/>
    </source>
</evidence>
<dbReference type="Pfam" id="PF03124">
    <property type="entry name" value="EXS"/>
    <property type="match status" value="1"/>
</dbReference>
<feature type="transmembrane region" description="Helical" evidence="10">
    <location>
        <begin position="372"/>
        <end position="395"/>
    </location>
</feature>
<dbReference type="GO" id="GO:0005886">
    <property type="term" value="C:plasma membrane"/>
    <property type="evidence" value="ECO:0007669"/>
    <property type="project" value="UniProtKB-SubCell"/>
</dbReference>
<dbReference type="PROSITE" id="PS51382">
    <property type="entry name" value="SPX"/>
    <property type="match status" value="1"/>
</dbReference>
<evidence type="ECO:0000313" key="14">
    <source>
        <dbReference type="Proteomes" id="UP001172457"/>
    </source>
</evidence>
<comment type="similarity">
    <text evidence="2">Belongs to the SYG1 (TC 2.A.94) family.</text>
</comment>
<evidence type="ECO:0000259" key="11">
    <source>
        <dbReference type="PROSITE" id="PS51380"/>
    </source>
</evidence>
<evidence type="ECO:0000256" key="2">
    <source>
        <dbReference type="ARBA" id="ARBA00009665"/>
    </source>
</evidence>
<dbReference type="InterPro" id="IPR034092">
    <property type="entry name" value="PHO1_SPX"/>
</dbReference>
<dbReference type="Proteomes" id="UP001172457">
    <property type="component" value="Chromosome 7"/>
</dbReference>
<proteinExistence type="inferred from homology"/>
<dbReference type="GO" id="GO:0005802">
    <property type="term" value="C:trans-Golgi network"/>
    <property type="evidence" value="ECO:0007669"/>
    <property type="project" value="TreeGrafter"/>
</dbReference>
<comment type="caution">
    <text evidence="13">The sequence shown here is derived from an EMBL/GenBank/DDBJ whole genome shotgun (WGS) entry which is preliminary data.</text>
</comment>
<feature type="transmembrane region" description="Helical" evidence="10">
    <location>
        <begin position="456"/>
        <end position="475"/>
    </location>
</feature>
<evidence type="ECO:0000256" key="3">
    <source>
        <dbReference type="ARBA" id="ARBA00022448"/>
    </source>
</evidence>
<evidence type="ECO:0000256" key="1">
    <source>
        <dbReference type="ARBA" id="ARBA00004651"/>
    </source>
</evidence>
<dbReference type="InterPro" id="IPR004331">
    <property type="entry name" value="SPX_dom"/>
</dbReference>
<evidence type="ECO:0000256" key="4">
    <source>
        <dbReference type="ARBA" id="ARBA00022475"/>
    </source>
</evidence>
<keyword evidence="3" id="KW-0813">Transport</keyword>
<name>A0AA38SEB1_9ASTR</name>
<evidence type="ECO:0000256" key="8">
    <source>
        <dbReference type="ARBA" id="ARBA00023136"/>
    </source>
</evidence>
<evidence type="ECO:0000313" key="13">
    <source>
        <dbReference type="EMBL" id="KAJ9540763.1"/>
    </source>
</evidence>
<dbReference type="InterPro" id="IPR004342">
    <property type="entry name" value="EXS_C"/>
</dbReference>
<evidence type="ECO:0000259" key="12">
    <source>
        <dbReference type="PROSITE" id="PS51382"/>
    </source>
</evidence>
<dbReference type="GO" id="GO:0016036">
    <property type="term" value="P:cellular response to phosphate starvation"/>
    <property type="evidence" value="ECO:0007669"/>
    <property type="project" value="TreeGrafter"/>
</dbReference>
<keyword evidence="6 10" id="KW-0812">Transmembrane</keyword>
<dbReference type="PANTHER" id="PTHR10783">
    <property type="entry name" value="XENOTROPIC AND POLYTROPIC RETROVIRUS RECEPTOR 1-RELATED"/>
    <property type="match status" value="1"/>
</dbReference>
<keyword evidence="5" id="KW-0592">Phosphate transport</keyword>
<comment type="function">
    <text evidence="9">May transport inorganic phosphate (Pi).</text>
</comment>
<feature type="domain" description="EXS" evidence="11">
    <location>
        <begin position="555"/>
        <end position="749"/>
    </location>
</feature>
<feature type="transmembrane region" description="Helical" evidence="10">
    <location>
        <begin position="665"/>
        <end position="681"/>
    </location>
</feature>
<evidence type="ECO:0000256" key="9">
    <source>
        <dbReference type="ARBA" id="ARBA00043939"/>
    </source>
</evidence>
<dbReference type="Pfam" id="PF03105">
    <property type="entry name" value="SPX"/>
    <property type="match status" value="1"/>
</dbReference>
<dbReference type="EMBL" id="JARYMX010000007">
    <property type="protein sequence ID" value="KAJ9540763.1"/>
    <property type="molecule type" value="Genomic_DNA"/>
</dbReference>
<comment type="subcellular location">
    <subcellularLocation>
        <location evidence="1">Cell membrane</location>
        <topology evidence="1">Multi-pass membrane protein</topology>
    </subcellularLocation>
</comment>
<evidence type="ECO:0000256" key="5">
    <source>
        <dbReference type="ARBA" id="ARBA00022592"/>
    </source>
</evidence>
<keyword evidence="14" id="KW-1185">Reference proteome</keyword>
<sequence length="749" mass="87813">MKFAKEFTSQMVPEWEGAYMNYYYLKEILKQVLIFRRWKQKQSPPPVSTPRKRNLLKRSTFYRAFSGLTNRHSNYGKNDEEDEVILVSEMQERELPEEGQHYETLFLRSSEEGAENELVFFRKLDEEFNKVIDFYRGKVEEVVVEAEDLNKQMDAFIALQVKIIDPNFHTPSPSGSSPLRPERDQQKMVSLEVLDHVKINVIPESALSTLKNIFDGAKSDLSFSQGELRNAQAKLKQAFVEFHRKLRLLKSYSFLNQLGFSKIMKKYDKITSRNASKAYLEMVENSFLSQSDEVVKLMERVEAAFIKHFANANRRQGMRDLRPRAKRDNHGVTFFMGCFFGCSIALIVAVILTVKARDLFKSEGRNQYMTNIFPLYSLFSYLVLHMLMYAGNIYFWMRYRVNYAFIFGFKPSTELGYKEILLLSSGLSVLTLAAVLSNLEMEMDERTRSFQALTELVPLALVIVVLLIMFCPFNIIYRTNRFFLIVCLWHCICAPLHKVNFPDFFLADQLTSQGPCYNEMMTSISWFQVQLLRTLEFYICYYGWGDFKKRENTCDRSDVYKTFSILIAVIPYWFRLLQCLRQLWERKEYGPAWNGLKYLSTIVAVVTRTIYVQRPGLTIRIIAASSSVIATVFNTYWDMVKDWGLLCRNSNNPWLRDKLILPNKSIYFIAMVLNMILRLAWMQTVLDFYETPFLHRSTVIFIFAALEIIRRGIWNFFRLENEHLNNVGKFRAVKSVPLPFSYEDGDKEL</sequence>
<organism evidence="13 14">
    <name type="scientific">Centaurea solstitialis</name>
    <name type="common">yellow star-thistle</name>
    <dbReference type="NCBI Taxonomy" id="347529"/>
    <lineage>
        <taxon>Eukaryota</taxon>
        <taxon>Viridiplantae</taxon>
        <taxon>Streptophyta</taxon>
        <taxon>Embryophyta</taxon>
        <taxon>Tracheophyta</taxon>
        <taxon>Spermatophyta</taxon>
        <taxon>Magnoliopsida</taxon>
        <taxon>eudicotyledons</taxon>
        <taxon>Gunneridae</taxon>
        <taxon>Pentapetalae</taxon>
        <taxon>asterids</taxon>
        <taxon>campanulids</taxon>
        <taxon>Asterales</taxon>
        <taxon>Asteraceae</taxon>
        <taxon>Carduoideae</taxon>
        <taxon>Cardueae</taxon>
        <taxon>Centaureinae</taxon>
        <taxon>Centaurea</taxon>
    </lineage>
</organism>
<feature type="transmembrane region" description="Helical" evidence="10">
    <location>
        <begin position="332"/>
        <end position="352"/>
    </location>
</feature>
<feature type="transmembrane region" description="Helical" evidence="10">
    <location>
        <begin position="415"/>
        <end position="436"/>
    </location>
</feature>
<dbReference type="AlphaFoldDB" id="A0AA38SEB1"/>